<organism evidence="2">
    <name type="scientific">mine drainage metagenome</name>
    <dbReference type="NCBI Taxonomy" id="410659"/>
    <lineage>
        <taxon>unclassified sequences</taxon>
        <taxon>metagenomes</taxon>
        <taxon>ecological metagenomes</taxon>
    </lineage>
</organism>
<dbReference type="GO" id="GO:0004568">
    <property type="term" value="F:chitinase activity"/>
    <property type="evidence" value="ECO:0007669"/>
    <property type="project" value="InterPro"/>
</dbReference>
<dbReference type="InterPro" id="IPR000726">
    <property type="entry name" value="Glyco_hydro_19_cat"/>
</dbReference>
<evidence type="ECO:0000313" key="2">
    <source>
        <dbReference type="EMBL" id="OIQ85580.1"/>
    </source>
</evidence>
<dbReference type="InterPro" id="IPR023346">
    <property type="entry name" value="Lysozyme-like_dom_sf"/>
</dbReference>
<dbReference type="GO" id="GO:0006032">
    <property type="term" value="P:chitin catabolic process"/>
    <property type="evidence" value="ECO:0007669"/>
    <property type="project" value="InterPro"/>
</dbReference>
<dbReference type="SUPFAM" id="SSF53955">
    <property type="entry name" value="Lysozyme-like"/>
    <property type="match status" value="1"/>
</dbReference>
<evidence type="ECO:0000259" key="1">
    <source>
        <dbReference type="Pfam" id="PF00182"/>
    </source>
</evidence>
<proteinExistence type="predicted"/>
<dbReference type="Pfam" id="PF00182">
    <property type="entry name" value="Glyco_hydro_19"/>
    <property type="match status" value="1"/>
</dbReference>
<dbReference type="PANTHER" id="PTHR34408:SF1">
    <property type="entry name" value="GLYCOSYL HYDROLASE FAMILY 19 DOMAIN-CONTAINING PROTEIN HI_1415"/>
    <property type="match status" value="1"/>
</dbReference>
<dbReference type="InterPro" id="IPR052354">
    <property type="entry name" value="Cell_Wall_Dynamics_Protein"/>
</dbReference>
<dbReference type="GO" id="GO:0016998">
    <property type="term" value="P:cell wall macromolecule catabolic process"/>
    <property type="evidence" value="ECO:0007669"/>
    <property type="project" value="InterPro"/>
</dbReference>
<dbReference type="PANTHER" id="PTHR34408">
    <property type="entry name" value="FAMILY PROTEIN, PUTATIVE-RELATED"/>
    <property type="match status" value="1"/>
</dbReference>
<reference evidence="2" key="1">
    <citation type="submission" date="2016-10" db="EMBL/GenBank/DDBJ databases">
        <title>Sequence of Gallionella enrichment culture.</title>
        <authorList>
            <person name="Poehlein A."/>
            <person name="Muehling M."/>
            <person name="Daniel R."/>
        </authorList>
    </citation>
    <scope>NUCLEOTIDE SEQUENCE</scope>
</reference>
<comment type="caution">
    <text evidence="2">The sequence shown here is derived from an EMBL/GenBank/DDBJ whole genome shotgun (WGS) entry which is preliminary data.</text>
</comment>
<gene>
    <name evidence="2" type="ORF">GALL_325800</name>
</gene>
<dbReference type="Gene3D" id="1.10.530.10">
    <property type="match status" value="1"/>
</dbReference>
<accession>A0A1J5R0U5</accession>
<dbReference type="EMBL" id="MLJW01000534">
    <property type="protein sequence ID" value="OIQ85580.1"/>
    <property type="molecule type" value="Genomic_DNA"/>
</dbReference>
<dbReference type="AlphaFoldDB" id="A0A1J5R0U5"/>
<feature type="domain" description="Glycoside hydrolase family 19 catalytic" evidence="1">
    <location>
        <begin position="57"/>
        <end position="134"/>
    </location>
</feature>
<protein>
    <submittedName>
        <fullName evidence="2">Chitinase class I</fullName>
    </submittedName>
</protein>
<sequence length="186" mass="20398">MDTLSLEQLRRIMPHASEARAGEFLDPLNATMKEFDLLPDQRAACFLAQLAHESGSLLYVRELASGEAYEGRADLGNTQPGDGVRFKGRGLIQITGRTNYERCGQGLGVDLIAQPEQLETPLLAARSAGWFWGSHHLNELADAGDFRTLTRRINGGYNGLADRFDFYCRARAEFGLPAVAPDSVGL</sequence>
<name>A0A1J5R0U5_9ZZZZ</name>